<sequence>MLACSKLWKECDFVSGQPHIQIKLSGSDLSLINRVYPATEPDFVYCLKSNEDTIVAVLYKTDAIKLIFTCGSNFQTRVIPTSALLTGAQSFFGQKPKPVKVKQFIPIETSSCEIVKNKKSFLELLKTLEVTRKENAFTHKIGVINQLKDQKTEEEIFDNQVVSPQFKEFLECLGEEIQLEQFKGYLGGLDQKGRESKTSYYKQSGEHRTMYHVSPLMRYTKDDPQQVLRKRHIGNDNVVIIFQEDPECVFKTDTIKSNMIYIYIVVQKLPCETEGVIKHKINIASKSFVALEQLTLDSEWQQGKEMGHQEFKDFLFRLTVKCCEICWTSGDLKYKLEKLNQTRVTDWLK</sequence>
<dbReference type="GO" id="GO:0051056">
    <property type="term" value="P:regulation of small GTPase mediated signal transduction"/>
    <property type="evidence" value="ECO:0007669"/>
    <property type="project" value="InterPro"/>
</dbReference>
<dbReference type="EMBL" id="CAXDID020000074">
    <property type="protein sequence ID" value="CAL6015793.1"/>
    <property type="molecule type" value="Genomic_DNA"/>
</dbReference>
<keyword evidence="1" id="KW-0343">GTPase activation</keyword>
<name>A0AA86P4I2_9EUKA</name>
<dbReference type="Pfam" id="PF02145">
    <property type="entry name" value="Rap_GAP"/>
    <property type="match status" value="1"/>
</dbReference>
<dbReference type="AlphaFoldDB" id="A0AA86P4I2"/>
<accession>A0AA86P4I2</accession>
<organism evidence="3">
    <name type="scientific">Hexamita inflata</name>
    <dbReference type="NCBI Taxonomy" id="28002"/>
    <lineage>
        <taxon>Eukaryota</taxon>
        <taxon>Metamonada</taxon>
        <taxon>Diplomonadida</taxon>
        <taxon>Hexamitidae</taxon>
        <taxon>Hexamitinae</taxon>
        <taxon>Hexamita</taxon>
    </lineage>
</organism>
<dbReference type="Gene3D" id="3.40.50.11210">
    <property type="entry name" value="Rap/Ran-GAP"/>
    <property type="match status" value="1"/>
</dbReference>
<dbReference type="PROSITE" id="PS50085">
    <property type="entry name" value="RAPGAP"/>
    <property type="match status" value="1"/>
</dbReference>
<protein>
    <submittedName>
        <fullName evidence="3">Rap/ran-GAP family protein</fullName>
    </submittedName>
    <submittedName>
        <fullName evidence="4">Rap/ran-GAP_family protein</fullName>
    </submittedName>
</protein>
<dbReference type="Proteomes" id="UP001642409">
    <property type="component" value="Unassembled WGS sequence"/>
</dbReference>
<dbReference type="GO" id="GO:0005737">
    <property type="term" value="C:cytoplasm"/>
    <property type="evidence" value="ECO:0007669"/>
    <property type="project" value="TreeGrafter"/>
</dbReference>
<evidence type="ECO:0000259" key="2">
    <source>
        <dbReference type="PROSITE" id="PS50085"/>
    </source>
</evidence>
<keyword evidence="5" id="KW-1185">Reference proteome</keyword>
<reference evidence="3" key="1">
    <citation type="submission" date="2023-06" db="EMBL/GenBank/DDBJ databases">
        <authorList>
            <person name="Kurt Z."/>
        </authorList>
    </citation>
    <scope>NUCLEOTIDE SEQUENCE</scope>
</reference>
<comment type="caution">
    <text evidence="3">The sequence shown here is derived from an EMBL/GenBank/DDBJ whole genome shotgun (WGS) entry which is preliminary data.</text>
</comment>
<evidence type="ECO:0000313" key="3">
    <source>
        <dbReference type="EMBL" id="CAI9930092.1"/>
    </source>
</evidence>
<gene>
    <name evidence="3" type="ORF">HINF_LOCUS17737</name>
    <name evidence="4" type="ORF">HINF_LOCUS25181</name>
</gene>
<reference evidence="4 5" key="2">
    <citation type="submission" date="2024-07" db="EMBL/GenBank/DDBJ databases">
        <authorList>
            <person name="Akdeniz Z."/>
        </authorList>
    </citation>
    <scope>NUCLEOTIDE SEQUENCE [LARGE SCALE GENOMIC DNA]</scope>
</reference>
<dbReference type="SUPFAM" id="SSF111347">
    <property type="entry name" value="Rap/Ran-GAP"/>
    <property type="match status" value="1"/>
</dbReference>
<evidence type="ECO:0000256" key="1">
    <source>
        <dbReference type="ARBA" id="ARBA00022468"/>
    </source>
</evidence>
<dbReference type="InterPro" id="IPR000331">
    <property type="entry name" value="Rap/Ran_GAP_dom"/>
</dbReference>
<dbReference type="GO" id="GO:0005096">
    <property type="term" value="F:GTPase activator activity"/>
    <property type="evidence" value="ECO:0007669"/>
    <property type="project" value="UniProtKB-KW"/>
</dbReference>
<dbReference type="FunFam" id="3.40.50.11210:FF:000001">
    <property type="entry name" value="Ral GTPase-activating protein subunit alpha-1 isoform 1"/>
    <property type="match status" value="1"/>
</dbReference>
<dbReference type="InterPro" id="IPR035974">
    <property type="entry name" value="Rap/Ran-GAP_sf"/>
</dbReference>
<dbReference type="PANTHER" id="PTHR15711">
    <property type="entry name" value="RAP GTPASE-ACTIVATING PROTEIN"/>
    <property type="match status" value="1"/>
</dbReference>
<feature type="domain" description="Rap-GAP" evidence="2">
    <location>
        <begin position="127"/>
        <end position="348"/>
    </location>
</feature>
<dbReference type="PANTHER" id="PTHR15711:SF22">
    <property type="entry name" value="RAP-GAP DOMAIN-CONTAINING PROTEIN"/>
    <property type="match status" value="1"/>
</dbReference>
<evidence type="ECO:0000313" key="4">
    <source>
        <dbReference type="EMBL" id="CAL6015793.1"/>
    </source>
</evidence>
<dbReference type="EMBL" id="CATOUU010000444">
    <property type="protein sequence ID" value="CAI9930092.1"/>
    <property type="molecule type" value="Genomic_DNA"/>
</dbReference>
<proteinExistence type="predicted"/>
<dbReference type="InterPro" id="IPR050989">
    <property type="entry name" value="Rap1_Ran_GAP"/>
</dbReference>
<evidence type="ECO:0000313" key="5">
    <source>
        <dbReference type="Proteomes" id="UP001642409"/>
    </source>
</evidence>